<dbReference type="RefSeq" id="WP_188462370.1">
    <property type="nucleotide sequence ID" value="NZ_BAABHU010000005.1"/>
</dbReference>
<evidence type="ECO:0000313" key="2">
    <source>
        <dbReference type="Proteomes" id="UP000636010"/>
    </source>
</evidence>
<dbReference type="EMBL" id="BMEC01000005">
    <property type="protein sequence ID" value="GGC32306.1"/>
    <property type="molecule type" value="Genomic_DNA"/>
</dbReference>
<accession>A0ABQ1M3U8</accession>
<name>A0ABQ1M3U8_9BACT</name>
<gene>
    <name evidence="1" type="ORF">GCM10011506_17240</name>
</gene>
<evidence type="ECO:0008006" key="3">
    <source>
        <dbReference type="Google" id="ProtNLM"/>
    </source>
</evidence>
<organism evidence="1 2">
    <name type="scientific">Marivirga lumbricoides</name>
    <dbReference type="NCBI Taxonomy" id="1046115"/>
    <lineage>
        <taxon>Bacteria</taxon>
        <taxon>Pseudomonadati</taxon>
        <taxon>Bacteroidota</taxon>
        <taxon>Cytophagia</taxon>
        <taxon>Cytophagales</taxon>
        <taxon>Marivirgaceae</taxon>
        <taxon>Marivirga</taxon>
    </lineage>
</organism>
<dbReference type="InterPro" id="IPR025631">
    <property type="entry name" value="Porin_10"/>
</dbReference>
<evidence type="ECO:0000313" key="1">
    <source>
        <dbReference type="EMBL" id="GGC32306.1"/>
    </source>
</evidence>
<keyword evidence="2" id="KW-1185">Reference proteome</keyword>
<proteinExistence type="predicted"/>
<protein>
    <recommendedName>
        <fullName evidence="3">Porin</fullName>
    </recommendedName>
</protein>
<dbReference type="Proteomes" id="UP000636010">
    <property type="component" value="Unassembled WGS sequence"/>
</dbReference>
<dbReference type="Pfam" id="PF14121">
    <property type="entry name" value="Porin_10"/>
    <property type="match status" value="1"/>
</dbReference>
<sequence length="613" mass="71861">MIKRLLFISIFFLGGRAAYSQVIDDSTKLVYGFETTLYTTEEAIKNNNIKYQVVDTTLDNVHLWDPVEQERYYYQNLGTVGTAMQPIFTDAPEIIGKRSGFSVFDYYMKTPDDFRYYDTKSPYTKLRSVIGGNYRAYIGIDFSRNITENWNAGFSFRRWTVDKQIGPLQSRGDLNAISHSYDFFTDYQTPNKKYRVLFNFARTYHKVNETGGIRTDDSEVIYDNLFGYEDADINLRNAQAGELRQQYHIYQQYKINNIVQLYHTFDRTKRMNTFGDTDPDGADDVDFFDNFLIRTDTTSDLTKYYYVQNEVGLKGDLSKLFYRFYLKRKDIRYAVKYLDSVNPLDENYGGGYIRLAPREGWQLEASAETELSGNYKLEGTLNIPFLEVKALSMQFPAPFFNERYFGNHDYWDNSFGSEQIQKLSGRVKFNWKDNIQLNPKAEIKVVTNHMYFDTEAMPQQSSGTATMLHPGLEVKSRFSYFHLDADYIFTTIEGSDANLFRIPEHFLTANFYYERNLIKNLYVRFGIDAHYQSAYFADDYDPVTQQFFLQNDFEIPGYFFGDVYLSFKINTASFFLKYRHFNQGLNADGYFTTPYYTGQQSVFDLGVSWSFFD</sequence>
<comment type="caution">
    <text evidence="1">The sequence shown here is derived from an EMBL/GenBank/DDBJ whole genome shotgun (WGS) entry which is preliminary data.</text>
</comment>
<reference evidence="2" key="1">
    <citation type="journal article" date="2019" name="Int. J. Syst. Evol. Microbiol.">
        <title>The Global Catalogue of Microorganisms (GCM) 10K type strain sequencing project: providing services to taxonomists for standard genome sequencing and annotation.</title>
        <authorList>
            <consortium name="The Broad Institute Genomics Platform"/>
            <consortium name="The Broad Institute Genome Sequencing Center for Infectious Disease"/>
            <person name="Wu L."/>
            <person name="Ma J."/>
        </authorList>
    </citation>
    <scope>NUCLEOTIDE SEQUENCE [LARGE SCALE GENOMIC DNA]</scope>
    <source>
        <strain evidence="2">CGMCC 1.10832</strain>
    </source>
</reference>